<dbReference type="AlphaFoldDB" id="A0A0C3PMQ1"/>
<protein>
    <recommendedName>
        <fullName evidence="1">Protein kinase domain-containing protein</fullName>
    </recommendedName>
</protein>
<dbReference type="Pfam" id="PF00069">
    <property type="entry name" value="Pkinase"/>
    <property type="match status" value="1"/>
</dbReference>
<sequence length="381" mass="43983">MAHLPPILNEHYWSVGVSRLDAVGSKLLRYEEYWRDRFHFLAARGYTLRPRYHPDWVPSWQSQPGRIPLMFEDFFETRSGHVMDATSQKDGRMVCIKRLTNNSPELEIATFFSQPHLRSDPRNHCVPVLDSFRDEIDQTISYMVMPFLRRMDNPPFETVGDVVDFADQVIEGLAFLHENHVAHRDCAPSNIFMDASPIFPRGFHPVIASKTPDFTTDAPYLSRSAAPVPVKYYLADFDLSTRIPAGAPRRVVGAYGADKEVPELSEEVPYDPFQTDVFILGNVLRHQFHDKYFRLDFLRPLILTMTKRDPDDRPSAEGALRQWKQIRKHITAFQRICRLRGRDEGVVTALVSDIISFFKVSFIIAGRLMRWSSDWIALILA</sequence>
<dbReference type="Gene3D" id="1.10.510.10">
    <property type="entry name" value="Transferase(Phosphotransferase) domain 1"/>
    <property type="match status" value="1"/>
</dbReference>
<dbReference type="GO" id="GO:0004672">
    <property type="term" value="F:protein kinase activity"/>
    <property type="evidence" value="ECO:0007669"/>
    <property type="project" value="InterPro"/>
</dbReference>
<dbReference type="PANTHER" id="PTHR44167">
    <property type="entry name" value="OVARIAN-SPECIFIC SERINE/THREONINE-PROTEIN KINASE LOK-RELATED"/>
    <property type="match status" value="1"/>
</dbReference>
<dbReference type="PANTHER" id="PTHR44167:SF24">
    <property type="entry name" value="SERINE_THREONINE-PROTEIN KINASE CHK2"/>
    <property type="match status" value="1"/>
</dbReference>
<dbReference type="SUPFAM" id="SSF56112">
    <property type="entry name" value="Protein kinase-like (PK-like)"/>
    <property type="match status" value="1"/>
</dbReference>
<dbReference type="InterPro" id="IPR011009">
    <property type="entry name" value="Kinase-like_dom_sf"/>
</dbReference>
<evidence type="ECO:0000313" key="2">
    <source>
        <dbReference type="EMBL" id="KIP07943.1"/>
    </source>
</evidence>
<dbReference type="CDD" id="cd00180">
    <property type="entry name" value="PKc"/>
    <property type="match status" value="1"/>
</dbReference>
<gene>
    <name evidence="2" type="ORF">PHLGIDRAFT_510834</name>
</gene>
<keyword evidence="3" id="KW-1185">Reference proteome</keyword>
<feature type="domain" description="Protein kinase" evidence="1">
    <location>
        <begin position="68"/>
        <end position="332"/>
    </location>
</feature>
<dbReference type="GO" id="GO:0005524">
    <property type="term" value="F:ATP binding"/>
    <property type="evidence" value="ECO:0007669"/>
    <property type="project" value="InterPro"/>
</dbReference>
<accession>A0A0C3PMQ1</accession>
<dbReference type="InterPro" id="IPR000719">
    <property type="entry name" value="Prot_kinase_dom"/>
</dbReference>
<name>A0A0C3PMQ1_PHLG1</name>
<dbReference type="PROSITE" id="PS50011">
    <property type="entry name" value="PROTEIN_KINASE_DOM"/>
    <property type="match status" value="1"/>
</dbReference>
<evidence type="ECO:0000313" key="3">
    <source>
        <dbReference type="Proteomes" id="UP000053257"/>
    </source>
</evidence>
<dbReference type="OrthoDB" id="5987198at2759"/>
<reference evidence="2 3" key="1">
    <citation type="journal article" date="2014" name="PLoS Genet.">
        <title>Analysis of the Phlebiopsis gigantea genome, transcriptome and secretome provides insight into its pioneer colonization strategies of wood.</title>
        <authorList>
            <person name="Hori C."/>
            <person name="Ishida T."/>
            <person name="Igarashi K."/>
            <person name="Samejima M."/>
            <person name="Suzuki H."/>
            <person name="Master E."/>
            <person name="Ferreira P."/>
            <person name="Ruiz-Duenas F.J."/>
            <person name="Held B."/>
            <person name="Canessa P."/>
            <person name="Larrondo L.F."/>
            <person name="Schmoll M."/>
            <person name="Druzhinina I.S."/>
            <person name="Kubicek C.P."/>
            <person name="Gaskell J.A."/>
            <person name="Kersten P."/>
            <person name="St John F."/>
            <person name="Glasner J."/>
            <person name="Sabat G."/>
            <person name="Splinter BonDurant S."/>
            <person name="Syed K."/>
            <person name="Yadav J."/>
            <person name="Mgbeahuruike A.C."/>
            <person name="Kovalchuk A."/>
            <person name="Asiegbu F.O."/>
            <person name="Lackner G."/>
            <person name="Hoffmeister D."/>
            <person name="Rencoret J."/>
            <person name="Gutierrez A."/>
            <person name="Sun H."/>
            <person name="Lindquist E."/>
            <person name="Barry K."/>
            <person name="Riley R."/>
            <person name="Grigoriev I.V."/>
            <person name="Henrissat B."/>
            <person name="Kues U."/>
            <person name="Berka R.M."/>
            <person name="Martinez A.T."/>
            <person name="Covert S.F."/>
            <person name="Blanchette R.A."/>
            <person name="Cullen D."/>
        </authorList>
    </citation>
    <scope>NUCLEOTIDE SEQUENCE [LARGE SCALE GENOMIC DNA]</scope>
    <source>
        <strain evidence="2 3">11061_1 CR5-6</strain>
    </source>
</reference>
<evidence type="ECO:0000259" key="1">
    <source>
        <dbReference type="PROSITE" id="PS50011"/>
    </source>
</evidence>
<organism evidence="2 3">
    <name type="scientific">Phlebiopsis gigantea (strain 11061_1 CR5-6)</name>
    <name type="common">White-rot fungus</name>
    <name type="synonym">Peniophora gigantea</name>
    <dbReference type="NCBI Taxonomy" id="745531"/>
    <lineage>
        <taxon>Eukaryota</taxon>
        <taxon>Fungi</taxon>
        <taxon>Dikarya</taxon>
        <taxon>Basidiomycota</taxon>
        <taxon>Agaricomycotina</taxon>
        <taxon>Agaricomycetes</taxon>
        <taxon>Polyporales</taxon>
        <taxon>Phanerochaetaceae</taxon>
        <taxon>Phlebiopsis</taxon>
    </lineage>
</organism>
<dbReference type="HOGENOM" id="CLU_044121_2_1_1"/>
<dbReference type="STRING" id="745531.A0A0C3PMQ1"/>
<dbReference type="Proteomes" id="UP000053257">
    <property type="component" value="Unassembled WGS sequence"/>
</dbReference>
<dbReference type="SMART" id="SM00220">
    <property type="entry name" value="S_TKc"/>
    <property type="match status" value="1"/>
</dbReference>
<proteinExistence type="predicted"/>
<dbReference type="EMBL" id="KN840488">
    <property type="protein sequence ID" value="KIP07943.1"/>
    <property type="molecule type" value="Genomic_DNA"/>
</dbReference>